<dbReference type="AlphaFoldDB" id="A0A1F6FFP5"/>
<evidence type="ECO:0008006" key="3">
    <source>
        <dbReference type="Google" id="ProtNLM"/>
    </source>
</evidence>
<dbReference type="Gene3D" id="1.25.40.290">
    <property type="entry name" value="ARM repeat domains"/>
    <property type="match status" value="1"/>
</dbReference>
<gene>
    <name evidence="1" type="ORF">A3G90_01170</name>
</gene>
<evidence type="ECO:0000313" key="1">
    <source>
        <dbReference type="EMBL" id="OGG84681.1"/>
    </source>
</evidence>
<dbReference type="InterPro" id="IPR014825">
    <property type="entry name" value="DNA_alkylation"/>
</dbReference>
<organism evidence="1 2">
    <name type="scientific">Candidatus Kaiserbacteria bacterium RIFCSPLOWO2_12_FULL_45_26</name>
    <dbReference type="NCBI Taxonomy" id="1798525"/>
    <lineage>
        <taxon>Bacteria</taxon>
        <taxon>Candidatus Kaiseribacteriota</taxon>
    </lineage>
</organism>
<name>A0A1F6FFP5_9BACT</name>
<proteinExistence type="predicted"/>
<evidence type="ECO:0000313" key="2">
    <source>
        <dbReference type="Proteomes" id="UP000177325"/>
    </source>
</evidence>
<dbReference type="Proteomes" id="UP000177325">
    <property type="component" value="Unassembled WGS sequence"/>
</dbReference>
<accession>A0A1F6FFP5</accession>
<comment type="caution">
    <text evidence="1">The sequence shown here is derived from an EMBL/GenBank/DDBJ whole genome shotgun (WGS) entry which is preliminary data.</text>
</comment>
<dbReference type="EMBL" id="MFMM01000001">
    <property type="protein sequence ID" value="OGG84681.1"/>
    <property type="molecule type" value="Genomic_DNA"/>
</dbReference>
<dbReference type="InterPro" id="IPR016024">
    <property type="entry name" value="ARM-type_fold"/>
</dbReference>
<dbReference type="SUPFAM" id="SSF48371">
    <property type="entry name" value="ARM repeat"/>
    <property type="match status" value="1"/>
</dbReference>
<dbReference type="Pfam" id="PF08713">
    <property type="entry name" value="DNA_alkylation"/>
    <property type="match status" value="1"/>
</dbReference>
<protein>
    <recommendedName>
        <fullName evidence="3">DNA alkylation repair protein</fullName>
    </recommendedName>
</protein>
<sequence>MATHRKTEKLFLLKDMLFNESKVRRLATEIASVYPAFDSKGFCKKVVSAFPEQELMERIAGIRDALYGFLPSDYRSAIKVIMSALPPALDNTKTDDDFGDFIYAPYSYYVAKYGCDKKYLSVSLKALEEITKRFSCEAALRDFINQFPKETLVATKRWAKSSEYHVRRLASEGTRPNLPWAKKIQYDALSALPILDILHTDKTRYVTRSVANHLNDISKFDADLVVRTLKLWQKEKKQTEAELTFITKHALRTLIKNGNSDAQSLLGFEQPEVKVKITLDKKQLAVGETQGFTVMITNESEVAQSLLVHYLIHFKKANGTQSPKVFLFGKKIIAPKETITLTKSHALRPMTTRVLHSGEHRLEIKINGTSFGGHTFILY</sequence>
<reference evidence="1 2" key="1">
    <citation type="journal article" date="2016" name="Nat. Commun.">
        <title>Thousands of microbial genomes shed light on interconnected biogeochemical processes in an aquifer system.</title>
        <authorList>
            <person name="Anantharaman K."/>
            <person name="Brown C.T."/>
            <person name="Hug L.A."/>
            <person name="Sharon I."/>
            <person name="Castelle C.J."/>
            <person name="Probst A.J."/>
            <person name="Thomas B.C."/>
            <person name="Singh A."/>
            <person name="Wilkins M.J."/>
            <person name="Karaoz U."/>
            <person name="Brodie E.L."/>
            <person name="Williams K.H."/>
            <person name="Hubbard S.S."/>
            <person name="Banfield J.F."/>
        </authorList>
    </citation>
    <scope>NUCLEOTIDE SEQUENCE [LARGE SCALE GENOMIC DNA]</scope>
</reference>